<accession>A0A250WW45</accession>
<protein>
    <recommendedName>
        <fullName evidence="3">Pherophorin domain-containing protein</fullName>
    </recommendedName>
</protein>
<dbReference type="OrthoDB" id="524667at2759"/>
<reference evidence="1 2" key="1">
    <citation type="submission" date="2017-08" db="EMBL/GenBank/DDBJ databases">
        <title>Acidophilic green algal genome provides insights into adaptation to an acidic environment.</title>
        <authorList>
            <person name="Hirooka S."/>
            <person name="Hirose Y."/>
            <person name="Kanesaki Y."/>
            <person name="Higuchi S."/>
            <person name="Fujiwara T."/>
            <person name="Onuma R."/>
            <person name="Era A."/>
            <person name="Ohbayashi R."/>
            <person name="Uzuka A."/>
            <person name="Nozaki H."/>
            <person name="Yoshikawa H."/>
            <person name="Miyagishima S.Y."/>
        </authorList>
    </citation>
    <scope>NUCLEOTIDE SEQUENCE [LARGE SCALE GENOMIC DNA]</scope>
    <source>
        <strain evidence="1 2">NIES-2499</strain>
    </source>
</reference>
<sequence>MAGFLKLSYQRWRRKACALLALLSLPNVFSTFSSYRYLGSQSCTLQANVDNGFCQVQSILGQNSSSRGYNALQMFLGETNCNVTLQQCRVNTCYSFRDLTGQLPSDPTITFTTGFFKSIQIISGATNFHLTREGFYFQATSSDVVLQYSTQICSDFYAVHSGIPQQFCNQPIPAITLVGTDGLTSLSCTAS</sequence>
<dbReference type="AlphaFoldDB" id="A0A250WW45"/>
<proteinExistence type="predicted"/>
<dbReference type="Proteomes" id="UP000232323">
    <property type="component" value="Unassembled WGS sequence"/>
</dbReference>
<evidence type="ECO:0000313" key="2">
    <source>
        <dbReference type="Proteomes" id="UP000232323"/>
    </source>
</evidence>
<comment type="caution">
    <text evidence="1">The sequence shown here is derived from an EMBL/GenBank/DDBJ whole genome shotgun (WGS) entry which is preliminary data.</text>
</comment>
<keyword evidence="2" id="KW-1185">Reference proteome</keyword>
<organism evidence="1 2">
    <name type="scientific">Chlamydomonas eustigma</name>
    <dbReference type="NCBI Taxonomy" id="1157962"/>
    <lineage>
        <taxon>Eukaryota</taxon>
        <taxon>Viridiplantae</taxon>
        <taxon>Chlorophyta</taxon>
        <taxon>core chlorophytes</taxon>
        <taxon>Chlorophyceae</taxon>
        <taxon>CS clade</taxon>
        <taxon>Chlamydomonadales</taxon>
        <taxon>Chlamydomonadaceae</taxon>
        <taxon>Chlamydomonas</taxon>
    </lineage>
</organism>
<dbReference type="EMBL" id="BEGY01000010">
    <property type="protein sequence ID" value="GAX74986.1"/>
    <property type="molecule type" value="Genomic_DNA"/>
</dbReference>
<evidence type="ECO:0000313" key="1">
    <source>
        <dbReference type="EMBL" id="GAX74986.1"/>
    </source>
</evidence>
<evidence type="ECO:0008006" key="3">
    <source>
        <dbReference type="Google" id="ProtNLM"/>
    </source>
</evidence>
<gene>
    <name evidence="1" type="ORF">CEUSTIGMA_g2432.t1</name>
</gene>
<name>A0A250WW45_9CHLO</name>